<dbReference type="Proteomes" id="UP000515163">
    <property type="component" value="Unplaced"/>
</dbReference>
<keyword evidence="2 5" id="KW-0812">Transmembrane</keyword>
<feature type="transmembrane region" description="Helical" evidence="5">
    <location>
        <begin position="106"/>
        <end position="123"/>
    </location>
</feature>
<feature type="transmembrane region" description="Helical" evidence="5">
    <location>
        <begin position="130"/>
        <end position="148"/>
    </location>
</feature>
<dbReference type="PANTHER" id="PTHR11132">
    <property type="entry name" value="SOLUTE CARRIER FAMILY 35"/>
    <property type="match status" value="1"/>
</dbReference>
<dbReference type="InterPro" id="IPR004853">
    <property type="entry name" value="Sugar_P_trans_dom"/>
</dbReference>
<reference evidence="8" key="1">
    <citation type="submission" date="2025-08" db="UniProtKB">
        <authorList>
            <consortium name="RefSeq"/>
        </authorList>
    </citation>
    <scope>IDENTIFICATION</scope>
    <source>
        <tissue evidence="8">Tentacle</tissue>
    </source>
</reference>
<dbReference type="FunCoup" id="A0A6P8IIF5">
    <property type="interactions" value="642"/>
</dbReference>
<evidence type="ECO:0000256" key="1">
    <source>
        <dbReference type="ARBA" id="ARBA00004141"/>
    </source>
</evidence>
<dbReference type="AlphaFoldDB" id="A0A6P8IIF5"/>
<feature type="transmembrane region" description="Helical" evidence="5">
    <location>
        <begin position="41"/>
        <end position="62"/>
    </location>
</feature>
<organism evidence="7 8">
    <name type="scientific">Actinia tenebrosa</name>
    <name type="common">Australian red waratah sea anemone</name>
    <dbReference type="NCBI Taxonomy" id="6105"/>
    <lineage>
        <taxon>Eukaryota</taxon>
        <taxon>Metazoa</taxon>
        <taxon>Cnidaria</taxon>
        <taxon>Anthozoa</taxon>
        <taxon>Hexacorallia</taxon>
        <taxon>Actiniaria</taxon>
        <taxon>Actiniidae</taxon>
        <taxon>Actinia</taxon>
    </lineage>
</organism>
<feature type="transmembrane region" description="Helical" evidence="5">
    <location>
        <begin position="276"/>
        <end position="299"/>
    </location>
</feature>
<evidence type="ECO:0000256" key="2">
    <source>
        <dbReference type="ARBA" id="ARBA00022692"/>
    </source>
</evidence>
<comment type="subcellular location">
    <subcellularLocation>
        <location evidence="1">Membrane</location>
        <topology evidence="1">Multi-pass membrane protein</topology>
    </subcellularLocation>
</comment>
<keyword evidence="7" id="KW-1185">Reference proteome</keyword>
<keyword evidence="3 5" id="KW-1133">Transmembrane helix</keyword>
<name>A0A6P8IIF5_ACTTE</name>
<feature type="transmembrane region" description="Helical" evidence="5">
    <location>
        <begin position="225"/>
        <end position="243"/>
    </location>
</feature>
<proteinExistence type="predicted"/>
<dbReference type="KEGG" id="aten:116301696"/>
<feature type="transmembrane region" description="Helical" evidence="5">
    <location>
        <begin position="186"/>
        <end position="205"/>
    </location>
</feature>
<dbReference type="GeneID" id="116301696"/>
<evidence type="ECO:0000259" key="6">
    <source>
        <dbReference type="Pfam" id="PF03151"/>
    </source>
</evidence>
<feature type="transmembrane region" description="Helical" evidence="5">
    <location>
        <begin position="250"/>
        <end position="270"/>
    </location>
</feature>
<feature type="transmembrane region" description="Helical" evidence="5">
    <location>
        <begin position="74"/>
        <end position="94"/>
    </location>
</feature>
<feature type="domain" description="Sugar phosphate transporter" evidence="6">
    <location>
        <begin position="20"/>
        <end position="297"/>
    </location>
</feature>
<feature type="transmembrane region" description="Helical" evidence="5">
    <location>
        <begin position="12"/>
        <end position="29"/>
    </location>
</feature>
<dbReference type="RefSeq" id="XP_031566651.1">
    <property type="nucleotide sequence ID" value="XM_031710791.1"/>
</dbReference>
<accession>A0A6P8IIF5</accession>
<gene>
    <name evidence="8" type="primary">LOC116301696</name>
</gene>
<evidence type="ECO:0000313" key="8">
    <source>
        <dbReference type="RefSeq" id="XP_031566651.1"/>
    </source>
</evidence>
<dbReference type="InParanoid" id="A0A6P8IIF5"/>
<evidence type="ECO:0000256" key="4">
    <source>
        <dbReference type="ARBA" id="ARBA00023136"/>
    </source>
</evidence>
<evidence type="ECO:0000256" key="3">
    <source>
        <dbReference type="ARBA" id="ARBA00022989"/>
    </source>
</evidence>
<evidence type="ECO:0000256" key="5">
    <source>
        <dbReference type="SAM" id="Phobius"/>
    </source>
</evidence>
<dbReference type="GO" id="GO:0016020">
    <property type="term" value="C:membrane"/>
    <property type="evidence" value="ECO:0007669"/>
    <property type="project" value="UniProtKB-SubCell"/>
</dbReference>
<dbReference type="Pfam" id="PF03151">
    <property type="entry name" value="TPT"/>
    <property type="match status" value="1"/>
</dbReference>
<dbReference type="OrthoDB" id="417037at2759"/>
<feature type="transmembrane region" description="Helical" evidence="5">
    <location>
        <begin position="154"/>
        <end position="174"/>
    </location>
</feature>
<dbReference type="InterPro" id="IPR050186">
    <property type="entry name" value="TPT_transporter"/>
</dbReference>
<keyword evidence="4 5" id="KW-0472">Membrane</keyword>
<sequence>MTMTKASLFTRVSTAVTYGICSFLIVVVNKNVLTTYKFPSFQFLGIGQMFATVVVLYIARFFGYIKFPKYASSTFLKVWPLPLIYVLNLLFGLGSTKRLNLPMFTVLRRFSILFTMIGEYILLNHKANARVQFTVFMMIAGALIAASDDLAFDLIGYIYILLNDIFTAANGVYVKKKLDSEDLGKYGLMYYNALFMIGPAVLIAYWTGELDKVVEYDNWKSPAFLSQFCLSCFMGFILMYSVVMCTQANSALTTTIVGCLKNILVTYLGMVIGGDYVFSLTNFIGLNISVSGSIIYSYITFMEKQKIPVASPKTLKIQHGSSRSTKMQG</sequence>
<protein>
    <submittedName>
        <fullName evidence="8">UDP-N-acetylglucosamine/UDP-glucose/GDP-mannose transporter-like isoform X1</fullName>
    </submittedName>
</protein>
<evidence type="ECO:0000313" key="7">
    <source>
        <dbReference type="Proteomes" id="UP000515163"/>
    </source>
</evidence>